<accession>A0A0F3IVI6</accession>
<dbReference type="Proteomes" id="UP000033774">
    <property type="component" value="Unassembled WGS sequence"/>
</dbReference>
<organism evidence="5 6">
    <name type="scientific">Elstera litoralis</name>
    <dbReference type="NCBI Taxonomy" id="552518"/>
    <lineage>
        <taxon>Bacteria</taxon>
        <taxon>Pseudomonadati</taxon>
        <taxon>Pseudomonadota</taxon>
        <taxon>Alphaproteobacteria</taxon>
        <taxon>Rhodospirillales</taxon>
        <taxon>Rhodospirillaceae</taxon>
        <taxon>Elstera</taxon>
    </lineage>
</organism>
<evidence type="ECO:0000259" key="3">
    <source>
        <dbReference type="Pfam" id="PF00501"/>
    </source>
</evidence>
<protein>
    <submittedName>
        <fullName evidence="5">Acyl-CoA synthetase</fullName>
    </submittedName>
</protein>
<dbReference type="GO" id="GO:0031956">
    <property type="term" value="F:medium-chain fatty acid-CoA ligase activity"/>
    <property type="evidence" value="ECO:0007669"/>
    <property type="project" value="TreeGrafter"/>
</dbReference>
<dbReference type="EMBL" id="LAJY01000079">
    <property type="protein sequence ID" value="KJV10553.1"/>
    <property type="molecule type" value="Genomic_DNA"/>
</dbReference>
<gene>
    <name evidence="5" type="ORF">VZ95_04170</name>
</gene>
<dbReference type="Gene3D" id="3.30.300.30">
    <property type="match status" value="1"/>
</dbReference>
<dbReference type="InterPro" id="IPR025110">
    <property type="entry name" value="AMP-bd_C"/>
</dbReference>
<dbReference type="InterPro" id="IPR000873">
    <property type="entry name" value="AMP-dep_synth/lig_dom"/>
</dbReference>
<reference evidence="5 6" key="1">
    <citation type="submission" date="2015-03" db="EMBL/GenBank/DDBJ databases">
        <title>Draft genome sequence of Elstera litoralis.</title>
        <authorList>
            <person name="Rahalkar M.C."/>
            <person name="Dhakephalkar P.K."/>
            <person name="Pore S.D."/>
            <person name="Arora P."/>
            <person name="Kapse N.G."/>
            <person name="Pandit P.S."/>
        </authorList>
    </citation>
    <scope>NUCLEOTIDE SEQUENCE [LARGE SCALE GENOMIC DNA]</scope>
    <source>
        <strain evidence="5 6">Dia-1</strain>
    </source>
</reference>
<dbReference type="OrthoDB" id="495728at2"/>
<dbReference type="Pfam" id="PF00501">
    <property type="entry name" value="AMP-binding"/>
    <property type="match status" value="1"/>
</dbReference>
<comment type="caution">
    <text evidence="5">The sequence shown here is derived from an EMBL/GenBank/DDBJ whole genome shotgun (WGS) entry which is preliminary data.</text>
</comment>
<dbReference type="InterPro" id="IPR045851">
    <property type="entry name" value="AMP-bd_C_sf"/>
</dbReference>
<feature type="domain" description="AMP-dependent synthetase/ligase" evidence="3">
    <location>
        <begin position="106"/>
        <end position="269"/>
    </location>
</feature>
<dbReference type="Pfam" id="PF13193">
    <property type="entry name" value="AMP-binding_C"/>
    <property type="match status" value="1"/>
</dbReference>
<evidence type="ECO:0000313" key="5">
    <source>
        <dbReference type="EMBL" id="KJV10553.1"/>
    </source>
</evidence>
<dbReference type="PATRIC" id="fig|552518.3.peg.4375"/>
<dbReference type="GO" id="GO:0006631">
    <property type="term" value="P:fatty acid metabolic process"/>
    <property type="evidence" value="ECO:0007669"/>
    <property type="project" value="TreeGrafter"/>
</dbReference>
<sequence>MLHIDDIFFSEAEFRARVGHAAEAIGLGSRARGRYAVCFPETIDWLSLFFALKEADCTVLPLHPSTPLAAARRMAQEAGCHALFFHRLTPELLPDPGAPETAGHLLQMSSGTTGAPKIIARSWGEIAGEIASYTGHFRAPEAMTPVIACPTTHSYGLICGLLVALHRGQVPVILNVDNPKYLLKRLRDIERPLLYSSPVILHTLAKLLPEDAPLHALMSSGTVLPDPWFAAIRRKTRHMFQQYGCSEAGCIAINGDVQASNDMGIVLPHHRLEAGAGAYAPAEIILRREGGDIFTRDLGYLKSDGSLVFVARLDDTINVSGLNVYPQQVEDVVMGFPGVTDAIVFRKADAFAGERVGLVFTATEAVSLQSLRAWCRSHLAAHQQPSEIRQTASLPRKANGKISRREVAELYQSGALLPLEAAQ</sequence>
<dbReference type="PROSITE" id="PS00455">
    <property type="entry name" value="AMP_BINDING"/>
    <property type="match status" value="1"/>
</dbReference>
<dbReference type="PANTHER" id="PTHR43201:SF5">
    <property type="entry name" value="MEDIUM-CHAIN ACYL-COA LIGASE ACSF2, MITOCHONDRIAL"/>
    <property type="match status" value="1"/>
</dbReference>
<dbReference type="InterPro" id="IPR020845">
    <property type="entry name" value="AMP-binding_CS"/>
</dbReference>
<dbReference type="InterPro" id="IPR042099">
    <property type="entry name" value="ANL_N_sf"/>
</dbReference>
<comment type="similarity">
    <text evidence="1">Belongs to the ATP-dependent AMP-binding enzyme family.</text>
</comment>
<dbReference type="Gene3D" id="3.40.50.12780">
    <property type="entry name" value="N-terminal domain of ligase-like"/>
    <property type="match status" value="1"/>
</dbReference>
<feature type="domain" description="AMP-binding enzyme C-terminal" evidence="4">
    <location>
        <begin position="328"/>
        <end position="401"/>
    </location>
</feature>
<dbReference type="PANTHER" id="PTHR43201">
    <property type="entry name" value="ACYL-COA SYNTHETASE"/>
    <property type="match status" value="1"/>
</dbReference>
<dbReference type="RefSeq" id="WP_045774760.1">
    <property type="nucleotide sequence ID" value="NZ_LAJY01000079.1"/>
</dbReference>
<proteinExistence type="inferred from homology"/>
<dbReference type="NCBIfam" id="NF006167">
    <property type="entry name" value="PRK08308.1"/>
    <property type="match status" value="1"/>
</dbReference>
<dbReference type="AlphaFoldDB" id="A0A0F3IVI6"/>
<name>A0A0F3IVI6_9PROT</name>
<evidence type="ECO:0000256" key="1">
    <source>
        <dbReference type="ARBA" id="ARBA00006432"/>
    </source>
</evidence>
<evidence type="ECO:0000313" key="6">
    <source>
        <dbReference type="Proteomes" id="UP000033774"/>
    </source>
</evidence>
<evidence type="ECO:0000256" key="2">
    <source>
        <dbReference type="ARBA" id="ARBA00022598"/>
    </source>
</evidence>
<keyword evidence="6" id="KW-1185">Reference proteome</keyword>
<keyword evidence="2" id="KW-0436">Ligase</keyword>
<dbReference type="SUPFAM" id="SSF56801">
    <property type="entry name" value="Acetyl-CoA synthetase-like"/>
    <property type="match status" value="1"/>
</dbReference>
<evidence type="ECO:0000259" key="4">
    <source>
        <dbReference type="Pfam" id="PF13193"/>
    </source>
</evidence>